<dbReference type="PANTHER" id="PTHR43201">
    <property type="entry name" value="ACYL-COA SYNTHETASE"/>
    <property type="match status" value="1"/>
</dbReference>
<comment type="similarity">
    <text evidence="1">Belongs to the ATP-dependent AMP-binding enzyme family.</text>
</comment>
<dbReference type="EMBL" id="JAPAAF010000008">
    <property type="protein sequence ID" value="MCW0482676.1"/>
    <property type="molecule type" value="Genomic_DNA"/>
</dbReference>
<evidence type="ECO:0000313" key="5">
    <source>
        <dbReference type="EMBL" id="MCW0482676.1"/>
    </source>
</evidence>
<protein>
    <submittedName>
        <fullName evidence="5">AMP-binding protein</fullName>
    </submittedName>
</protein>
<proteinExistence type="inferred from homology"/>
<dbReference type="Pfam" id="PF13193">
    <property type="entry name" value="AMP-binding_C"/>
    <property type="match status" value="1"/>
</dbReference>
<dbReference type="GO" id="GO:0031956">
    <property type="term" value="F:medium-chain fatty acid-CoA ligase activity"/>
    <property type="evidence" value="ECO:0007669"/>
    <property type="project" value="TreeGrafter"/>
</dbReference>
<dbReference type="Pfam" id="PF00501">
    <property type="entry name" value="AMP-binding"/>
    <property type="match status" value="1"/>
</dbReference>
<dbReference type="RefSeq" id="WP_282591281.1">
    <property type="nucleotide sequence ID" value="NZ_JAPAAF010000008.1"/>
</dbReference>
<evidence type="ECO:0000313" key="6">
    <source>
        <dbReference type="Proteomes" id="UP001163821"/>
    </source>
</evidence>
<keyword evidence="2" id="KW-0436">Ligase</keyword>
<feature type="domain" description="AMP-dependent synthetase/ligase" evidence="3">
    <location>
        <begin position="59"/>
        <end position="218"/>
    </location>
</feature>
<dbReference type="GO" id="GO:0006631">
    <property type="term" value="P:fatty acid metabolic process"/>
    <property type="evidence" value="ECO:0007669"/>
    <property type="project" value="TreeGrafter"/>
</dbReference>
<dbReference type="Gene3D" id="3.40.50.12780">
    <property type="entry name" value="N-terminal domain of ligase-like"/>
    <property type="match status" value="1"/>
</dbReference>
<dbReference type="InterPro" id="IPR000873">
    <property type="entry name" value="AMP-dep_synth/lig_dom"/>
</dbReference>
<accession>A0AA41Y3B0</accession>
<keyword evidence="6" id="KW-1185">Reference proteome</keyword>
<dbReference type="InterPro" id="IPR045851">
    <property type="entry name" value="AMP-bd_C_sf"/>
</dbReference>
<evidence type="ECO:0000256" key="1">
    <source>
        <dbReference type="ARBA" id="ARBA00006432"/>
    </source>
</evidence>
<dbReference type="Gene3D" id="3.30.300.30">
    <property type="match status" value="1"/>
</dbReference>
<reference evidence="5" key="1">
    <citation type="submission" date="2022-10" db="EMBL/GenBank/DDBJ databases">
        <title>Gaoshiqiia sediminis gen. nov., sp. nov., isolated from coastal sediment.</title>
        <authorList>
            <person name="Yu W.X."/>
            <person name="Mu D.S."/>
            <person name="Du J.Z."/>
            <person name="Liang Y.Q."/>
        </authorList>
    </citation>
    <scope>NUCLEOTIDE SEQUENCE</scope>
    <source>
        <strain evidence="5">A06</strain>
    </source>
</reference>
<gene>
    <name evidence="5" type="ORF">N2K84_08055</name>
</gene>
<dbReference type="PANTHER" id="PTHR43201:SF5">
    <property type="entry name" value="MEDIUM-CHAIN ACYL-COA LIGASE ACSF2, MITOCHONDRIAL"/>
    <property type="match status" value="1"/>
</dbReference>
<dbReference type="SUPFAM" id="SSF56801">
    <property type="entry name" value="Acetyl-CoA synthetase-like"/>
    <property type="match status" value="1"/>
</dbReference>
<dbReference type="Proteomes" id="UP001163821">
    <property type="component" value="Unassembled WGS sequence"/>
</dbReference>
<dbReference type="InterPro" id="IPR042099">
    <property type="entry name" value="ANL_N_sf"/>
</dbReference>
<name>A0AA41Y3B0_9BACT</name>
<sequence length="370" mass="41742">MKLEIWNLKLFPSHITLNGQPTEVEQLLKNRDKSSGWERDWLDFLAEWYNDNDFIEVQTSGSTGSPKTIHLKKEFVAASALRTISFFNLREGDRALHCLPNRFIAGKLMVVRALLGKLDLYVVDPSTDFDILRHPELPARRSDGVSGSAAPFKFAAMVINQVEKCLEFGISNLEFLLIGGSAIPSTLEEKLQTVHTRCYSSYAMTETATHIALRQLNGEGKDEWYHCLDGVRVGLNGAGCIRIEMPGLENGFLQTNDLAELVDDHSFRILGRADNVIISGGIKFSPEQLEEKLEPFIVQPFMITSLPHETLGQQLILAVEETETPELSGELQSICRQQLNKYEQPRQICFVRELPRTPNGKINRAARLFR</sequence>
<organism evidence="5 6">
    <name type="scientific">Gaoshiqia sediminis</name>
    <dbReference type="NCBI Taxonomy" id="2986998"/>
    <lineage>
        <taxon>Bacteria</taxon>
        <taxon>Pseudomonadati</taxon>
        <taxon>Bacteroidota</taxon>
        <taxon>Bacteroidia</taxon>
        <taxon>Marinilabiliales</taxon>
        <taxon>Prolixibacteraceae</taxon>
        <taxon>Gaoshiqia</taxon>
    </lineage>
</organism>
<evidence type="ECO:0000259" key="3">
    <source>
        <dbReference type="Pfam" id="PF00501"/>
    </source>
</evidence>
<dbReference type="AlphaFoldDB" id="A0AA41Y3B0"/>
<comment type="caution">
    <text evidence="5">The sequence shown here is derived from an EMBL/GenBank/DDBJ whole genome shotgun (WGS) entry which is preliminary data.</text>
</comment>
<evidence type="ECO:0000256" key="2">
    <source>
        <dbReference type="ARBA" id="ARBA00022598"/>
    </source>
</evidence>
<dbReference type="InterPro" id="IPR025110">
    <property type="entry name" value="AMP-bd_C"/>
</dbReference>
<feature type="domain" description="AMP-binding enzyme C-terminal" evidence="4">
    <location>
        <begin position="306"/>
        <end position="361"/>
    </location>
</feature>
<evidence type="ECO:0000259" key="4">
    <source>
        <dbReference type="Pfam" id="PF13193"/>
    </source>
</evidence>